<dbReference type="Pfam" id="PF02458">
    <property type="entry name" value="Transferase"/>
    <property type="match status" value="3"/>
</dbReference>
<keyword evidence="1" id="KW-0808">Transferase</keyword>
<dbReference type="Gene3D" id="3.30.559.10">
    <property type="entry name" value="Chloramphenicol acetyltransferase-like domain"/>
    <property type="match status" value="3"/>
</dbReference>
<accession>A0AAD4V6D9</accession>
<evidence type="ECO:0000313" key="2">
    <source>
        <dbReference type="EMBL" id="KAI5319295.1"/>
    </source>
</evidence>
<gene>
    <name evidence="2" type="ORF">L3X38_039003</name>
</gene>
<protein>
    <recommendedName>
        <fullName evidence="4">HXXXD-type acyl-transferase family protein</fullName>
    </recommendedName>
</protein>
<evidence type="ECO:0000313" key="3">
    <source>
        <dbReference type="Proteomes" id="UP001054821"/>
    </source>
</evidence>
<dbReference type="PANTHER" id="PTHR31896">
    <property type="entry name" value="FAMILY REGULATORY PROTEIN, PUTATIVE (AFU_ORTHOLOGUE AFUA_3G14730)-RELATED"/>
    <property type="match status" value="1"/>
</dbReference>
<dbReference type="InterPro" id="IPR051283">
    <property type="entry name" value="Sec_Metabolite_Acyltrans"/>
</dbReference>
<dbReference type="PANTHER" id="PTHR31896:SF39">
    <property type="entry name" value="PROTEIN ENHANCED PSEUDOMONAS SUSCEPTIBILITY 1-LIKE"/>
    <property type="match status" value="1"/>
</dbReference>
<dbReference type="Proteomes" id="UP001054821">
    <property type="component" value="Chromosome 7"/>
</dbReference>
<keyword evidence="3" id="KW-1185">Reference proteome</keyword>
<comment type="caution">
    <text evidence="2">The sequence shown here is derived from an EMBL/GenBank/DDBJ whole genome shotgun (WGS) entry which is preliminary data.</text>
</comment>
<dbReference type="AlphaFoldDB" id="A0AAD4V6D9"/>
<evidence type="ECO:0000256" key="1">
    <source>
        <dbReference type="ARBA" id="ARBA00022679"/>
    </source>
</evidence>
<name>A0AAD4V6D9_PRUDU</name>
<sequence length="390" mass="43155">MAINSATPLPSLNQYYVWDMLKFGQRSIELTPLDLRCPEIDYIQKGILFTKPAEEEHSNGLVQHLKASLSLALNVFYPLAGRLAVTENEDKTTTCISIDCNGAGSHFVHAAGDSVKVAEVLNPVYIHDHVVCNLFPLNAVRGYEGVSKPLLAVQVTELVDGIFYRLQHKPCGCGRLTGLPIRLPFPCNEIMSKQHMAAPPSDSSQRAVFHFSKEKVAELKAKANAEMGTNNISSLQSLMAHIWRATTRGRRLHPNQEVSYLIAPGLRQRLKQMLPKEYFGNAVLGITVRSTAVSKYLENWVKAPTFLSILWDPKSVGLLTGSSPRFNVYGNDFGWGRPVAVLCGASNNMNEKFTVFPGAEEESIDFEACLLPETLQAMLDDAEFMESVIT</sequence>
<evidence type="ECO:0008006" key="4">
    <source>
        <dbReference type="Google" id="ProtNLM"/>
    </source>
</evidence>
<reference evidence="2 3" key="1">
    <citation type="journal article" date="2022" name="G3 (Bethesda)">
        <title>Whole-genome sequence and methylome profiling of the almond [Prunus dulcis (Mill.) D.A. Webb] cultivar 'Nonpareil'.</title>
        <authorList>
            <person name="D'Amico-Willman K.M."/>
            <person name="Ouma W.Z."/>
            <person name="Meulia T."/>
            <person name="Sideli G.M."/>
            <person name="Gradziel T.M."/>
            <person name="Fresnedo-Ramirez J."/>
        </authorList>
    </citation>
    <scope>NUCLEOTIDE SEQUENCE [LARGE SCALE GENOMIC DNA]</scope>
    <source>
        <strain evidence="2">Clone GOH B32 T37-40</strain>
    </source>
</reference>
<organism evidence="2 3">
    <name type="scientific">Prunus dulcis</name>
    <name type="common">Almond</name>
    <name type="synonym">Amygdalus dulcis</name>
    <dbReference type="NCBI Taxonomy" id="3755"/>
    <lineage>
        <taxon>Eukaryota</taxon>
        <taxon>Viridiplantae</taxon>
        <taxon>Streptophyta</taxon>
        <taxon>Embryophyta</taxon>
        <taxon>Tracheophyta</taxon>
        <taxon>Spermatophyta</taxon>
        <taxon>Magnoliopsida</taxon>
        <taxon>eudicotyledons</taxon>
        <taxon>Gunneridae</taxon>
        <taxon>Pentapetalae</taxon>
        <taxon>rosids</taxon>
        <taxon>fabids</taxon>
        <taxon>Rosales</taxon>
        <taxon>Rosaceae</taxon>
        <taxon>Amygdaloideae</taxon>
        <taxon>Amygdaleae</taxon>
        <taxon>Prunus</taxon>
    </lineage>
</organism>
<dbReference type="InterPro" id="IPR023213">
    <property type="entry name" value="CAT-like_dom_sf"/>
</dbReference>
<dbReference type="GO" id="GO:0016740">
    <property type="term" value="F:transferase activity"/>
    <property type="evidence" value="ECO:0007669"/>
    <property type="project" value="UniProtKB-KW"/>
</dbReference>
<dbReference type="EMBL" id="JAJFAZ020000007">
    <property type="protein sequence ID" value="KAI5319295.1"/>
    <property type="molecule type" value="Genomic_DNA"/>
</dbReference>
<proteinExistence type="predicted"/>